<evidence type="ECO:0000259" key="2">
    <source>
        <dbReference type="PROSITE" id="PS50110"/>
    </source>
</evidence>
<dbReference type="PANTHER" id="PTHR37299">
    <property type="entry name" value="TRANSCRIPTIONAL REGULATOR-RELATED"/>
    <property type="match status" value="1"/>
</dbReference>
<dbReference type="PROSITE" id="PS50930">
    <property type="entry name" value="HTH_LYTTR"/>
    <property type="match status" value="1"/>
</dbReference>
<dbReference type="FunFam" id="3.40.50.2300:FF:000051">
    <property type="entry name" value="Two-component response regulator yehT"/>
    <property type="match status" value="1"/>
</dbReference>
<dbReference type="InterPro" id="IPR007492">
    <property type="entry name" value="LytTR_DNA-bd_dom"/>
</dbReference>
<dbReference type="Gene3D" id="2.40.50.1020">
    <property type="entry name" value="LytTr DNA-binding domain"/>
    <property type="match status" value="1"/>
</dbReference>
<dbReference type="RefSeq" id="WP_073292065.1">
    <property type="nucleotide sequence ID" value="NZ_FRAV01000008.1"/>
</dbReference>
<dbReference type="GO" id="GO:0000156">
    <property type="term" value="F:phosphorelay response regulator activity"/>
    <property type="evidence" value="ECO:0007669"/>
    <property type="project" value="InterPro"/>
</dbReference>
<dbReference type="Proteomes" id="UP000184364">
    <property type="component" value="Unassembled WGS sequence"/>
</dbReference>
<dbReference type="InterPro" id="IPR011006">
    <property type="entry name" value="CheY-like_superfamily"/>
</dbReference>
<dbReference type="Pfam" id="PF04397">
    <property type="entry name" value="LytTR"/>
    <property type="match status" value="1"/>
</dbReference>
<evidence type="ECO:0000313" key="5">
    <source>
        <dbReference type="Proteomes" id="UP000184364"/>
    </source>
</evidence>
<name>A0A1M6VI97_9FLAO</name>
<keyword evidence="1" id="KW-0597">Phosphoprotein</keyword>
<dbReference type="SUPFAM" id="SSF52172">
    <property type="entry name" value="CheY-like"/>
    <property type="match status" value="1"/>
</dbReference>
<sequence length="243" mass="27812">MNCIIIDDEPLARAEMQSLINEVSQIEVLGKFSNAPAAIEFLKTNEVDLIFLDIEMPLVTGLEFAEMLPKETLVIFTTAYSQYALKSYELEAVDYLLKPIDKQRLGKAIEKAILYKELLSRDTVKNTVESNTADFLFIKADRRYYKINFSEIKYIEGLKDYVVIHTQTQKLITAMNLKTIHQKISEDIFLRVSKSYVVNINCIDSFDNHNIYIEDSEIPLGEVYKSAFFTRYSGGSLNLDGNS</sequence>
<accession>A0A1M6VI97</accession>
<dbReference type="InterPro" id="IPR001789">
    <property type="entry name" value="Sig_transdc_resp-reg_receiver"/>
</dbReference>
<feature type="domain" description="Response regulatory" evidence="2">
    <location>
        <begin position="2"/>
        <end position="113"/>
    </location>
</feature>
<dbReference type="Pfam" id="PF00072">
    <property type="entry name" value="Response_reg"/>
    <property type="match status" value="1"/>
</dbReference>
<dbReference type="Gene3D" id="3.40.50.2300">
    <property type="match status" value="1"/>
</dbReference>
<feature type="domain" description="HTH LytTR-type" evidence="3">
    <location>
        <begin position="136"/>
        <end position="207"/>
    </location>
</feature>
<dbReference type="PANTHER" id="PTHR37299:SF1">
    <property type="entry name" value="STAGE 0 SPORULATION PROTEIN A HOMOLOG"/>
    <property type="match status" value="1"/>
</dbReference>
<evidence type="ECO:0000313" key="4">
    <source>
        <dbReference type="EMBL" id="SHK81233.1"/>
    </source>
</evidence>
<dbReference type="InterPro" id="IPR046947">
    <property type="entry name" value="LytR-like"/>
</dbReference>
<dbReference type="EMBL" id="FRAV01000008">
    <property type="protein sequence ID" value="SHK81233.1"/>
    <property type="molecule type" value="Genomic_DNA"/>
</dbReference>
<dbReference type="GO" id="GO:0003677">
    <property type="term" value="F:DNA binding"/>
    <property type="evidence" value="ECO:0007669"/>
    <property type="project" value="InterPro"/>
</dbReference>
<reference evidence="5" key="1">
    <citation type="submission" date="2016-11" db="EMBL/GenBank/DDBJ databases">
        <authorList>
            <person name="Varghese N."/>
            <person name="Submissions S."/>
        </authorList>
    </citation>
    <scope>NUCLEOTIDE SEQUENCE [LARGE SCALE GENOMIC DNA]</scope>
    <source>
        <strain evidence="5">DSM 26899</strain>
    </source>
</reference>
<dbReference type="PROSITE" id="PS50110">
    <property type="entry name" value="RESPONSE_REGULATORY"/>
    <property type="match status" value="1"/>
</dbReference>
<protein>
    <submittedName>
        <fullName evidence="4">Two component transcriptional regulator, LytTR family</fullName>
    </submittedName>
</protein>
<feature type="modified residue" description="4-aspartylphosphate" evidence="1">
    <location>
        <position position="53"/>
    </location>
</feature>
<gene>
    <name evidence="4" type="ORF">SAMN05444267_100840</name>
</gene>
<keyword evidence="5" id="KW-1185">Reference proteome</keyword>
<evidence type="ECO:0000256" key="1">
    <source>
        <dbReference type="PROSITE-ProRule" id="PRU00169"/>
    </source>
</evidence>
<dbReference type="OrthoDB" id="2168082at2"/>
<organism evidence="4 5">
    <name type="scientific">Chryseobacterium polytrichastri</name>
    <dbReference type="NCBI Taxonomy" id="1302687"/>
    <lineage>
        <taxon>Bacteria</taxon>
        <taxon>Pseudomonadati</taxon>
        <taxon>Bacteroidota</taxon>
        <taxon>Flavobacteriia</taxon>
        <taxon>Flavobacteriales</taxon>
        <taxon>Weeksellaceae</taxon>
        <taxon>Chryseobacterium group</taxon>
        <taxon>Chryseobacterium</taxon>
    </lineage>
</organism>
<dbReference type="AlphaFoldDB" id="A0A1M6VI97"/>
<dbReference type="SMART" id="SM00850">
    <property type="entry name" value="LytTR"/>
    <property type="match status" value="1"/>
</dbReference>
<proteinExistence type="predicted"/>
<dbReference type="SMART" id="SM00448">
    <property type="entry name" value="REC"/>
    <property type="match status" value="1"/>
</dbReference>
<evidence type="ECO:0000259" key="3">
    <source>
        <dbReference type="PROSITE" id="PS50930"/>
    </source>
</evidence>
<dbReference type="STRING" id="1302687.SAMN05444267_100840"/>